<proteinExistence type="predicted"/>
<dbReference type="EMBL" id="JAHWZY010000019">
    <property type="protein sequence ID" value="MEZ3180791.1"/>
    <property type="molecule type" value="Genomic_DNA"/>
</dbReference>
<reference evidence="1 2" key="1">
    <citation type="journal article" date="2021" name="Res Sq">
        <title>Streptomyces Pimoensis sp. nov., Isolated From the Taklimakan Desert in Xinjiang, China.</title>
        <authorList>
            <person name="Zhang P."/>
            <person name="Luo X."/>
            <person name="Luo X."/>
            <person name="Liu Z."/>
            <person name="Xia Z."/>
            <person name="Wan C."/>
            <person name="zhang L."/>
        </authorList>
    </citation>
    <scope>NUCLEOTIDE SEQUENCE [LARGE SCALE GENOMIC DNA]</scope>
    <source>
        <strain evidence="1 2">TRM75549</strain>
    </source>
</reference>
<protein>
    <recommendedName>
        <fullName evidence="3">Thioredoxin</fullName>
    </recommendedName>
</protein>
<accession>A0ABV4J591</accession>
<name>A0ABV4J591_9ACTN</name>
<evidence type="ECO:0008006" key="3">
    <source>
        <dbReference type="Google" id="ProtNLM"/>
    </source>
</evidence>
<dbReference type="InterPro" id="IPR036249">
    <property type="entry name" value="Thioredoxin-like_sf"/>
</dbReference>
<dbReference type="Proteomes" id="UP001567537">
    <property type="component" value="Unassembled WGS sequence"/>
</dbReference>
<dbReference type="SUPFAM" id="SSF52833">
    <property type="entry name" value="Thioredoxin-like"/>
    <property type="match status" value="1"/>
</dbReference>
<sequence>MSSQPGTFVTVLDVANVRGDQWCPVCKAYTGFLADLVALHEGGVAVVGTVAGCVICSDPDDPEAHRG</sequence>
<evidence type="ECO:0000313" key="1">
    <source>
        <dbReference type="EMBL" id="MEZ3180791.1"/>
    </source>
</evidence>
<keyword evidence="2" id="KW-1185">Reference proteome</keyword>
<organism evidence="1 2">
    <name type="scientific">Streptomyces pimonensis</name>
    <dbReference type="NCBI Taxonomy" id="2860288"/>
    <lineage>
        <taxon>Bacteria</taxon>
        <taxon>Bacillati</taxon>
        <taxon>Actinomycetota</taxon>
        <taxon>Actinomycetes</taxon>
        <taxon>Kitasatosporales</taxon>
        <taxon>Streptomycetaceae</taxon>
        <taxon>Streptomyces</taxon>
    </lineage>
</organism>
<gene>
    <name evidence="1" type="ORF">KYY02_19485</name>
</gene>
<comment type="caution">
    <text evidence="1">The sequence shown here is derived from an EMBL/GenBank/DDBJ whole genome shotgun (WGS) entry which is preliminary data.</text>
</comment>
<dbReference type="RefSeq" id="WP_371239690.1">
    <property type="nucleotide sequence ID" value="NZ_JAHWZY010000019.1"/>
</dbReference>
<evidence type="ECO:0000313" key="2">
    <source>
        <dbReference type="Proteomes" id="UP001567537"/>
    </source>
</evidence>